<dbReference type="Proteomes" id="UP000641454">
    <property type="component" value="Unassembled WGS sequence"/>
</dbReference>
<gene>
    <name evidence="1" type="ORF">H8R25_14425</name>
</gene>
<evidence type="ECO:0000313" key="2">
    <source>
        <dbReference type="Proteomes" id="UP000641454"/>
    </source>
</evidence>
<dbReference type="SUPFAM" id="SSF53448">
    <property type="entry name" value="Nucleotide-diphospho-sugar transferases"/>
    <property type="match status" value="1"/>
</dbReference>
<dbReference type="EMBL" id="JACRUL010000046">
    <property type="protein sequence ID" value="MBC5845625.1"/>
    <property type="molecule type" value="Genomic_DNA"/>
</dbReference>
<dbReference type="PANTHER" id="PTHR36529:SF1">
    <property type="entry name" value="GLYCOSYLTRANSFERASE"/>
    <property type="match status" value="1"/>
</dbReference>
<dbReference type="InterPro" id="IPR029044">
    <property type="entry name" value="Nucleotide-diphossugar_trans"/>
</dbReference>
<sequence length="231" mass="25994">MNLDCKHTSSTAILLFAQSNTVESALKPIAYRKKQNEFLWGKMNQKVIRTIQKTKLPYFISDENSQHGNTFGQRLSHAIQTVFEQGFDNVIVVGNDSPGLSQHHLLKAKSKLALHNWVFGPDCKGGTYLIGVSKTVFDQALFAKINWQTPKVLHELKAIAFGSAAELTPLSDFNCLDDLKKLLRDFSFYSCFSNTLLSLLLYQQPLQAVVKKRYTFEIIGFNFNKGSPVTA</sequence>
<protein>
    <submittedName>
        <fullName evidence="1">DUF2064 domain-containing protein</fullName>
    </submittedName>
</protein>
<accession>A0A923N2J3</accession>
<evidence type="ECO:0000313" key="1">
    <source>
        <dbReference type="EMBL" id="MBC5845625.1"/>
    </source>
</evidence>
<comment type="caution">
    <text evidence="1">The sequence shown here is derived from an EMBL/GenBank/DDBJ whole genome shotgun (WGS) entry which is preliminary data.</text>
</comment>
<dbReference type="AlphaFoldDB" id="A0A923N2J3"/>
<dbReference type="InterPro" id="IPR018641">
    <property type="entry name" value="Trfase_1_rSAM/seldom-assoc"/>
</dbReference>
<name>A0A923N2J3_9FLAO</name>
<keyword evidence="2" id="KW-1185">Reference proteome</keyword>
<dbReference type="Gene3D" id="3.90.550.10">
    <property type="entry name" value="Spore Coat Polysaccharide Biosynthesis Protein SpsA, Chain A"/>
    <property type="match status" value="1"/>
</dbReference>
<dbReference type="Pfam" id="PF09837">
    <property type="entry name" value="DUF2064"/>
    <property type="match status" value="1"/>
</dbReference>
<dbReference type="PANTHER" id="PTHR36529">
    <property type="entry name" value="SLL1095 PROTEIN"/>
    <property type="match status" value="1"/>
</dbReference>
<organism evidence="1 2">
    <name type="scientific">Flavobacterium muglaense</name>
    <dbReference type="NCBI Taxonomy" id="2764716"/>
    <lineage>
        <taxon>Bacteria</taxon>
        <taxon>Pseudomonadati</taxon>
        <taxon>Bacteroidota</taxon>
        <taxon>Flavobacteriia</taxon>
        <taxon>Flavobacteriales</taxon>
        <taxon>Flavobacteriaceae</taxon>
        <taxon>Flavobacterium</taxon>
    </lineage>
</organism>
<proteinExistence type="predicted"/>
<dbReference type="RefSeq" id="WP_187020452.1">
    <property type="nucleotide sequence ID" value="NZ_JACRUK010000048.1"/>
</dbReference>
<reference evidence="1 2" key="1">
    <citation type="submission" date="2020-08" db="EMBL/GenBank/DDBJ databases">
        <title>Description of novel Flavobacterium F-392 isolate.</title>
        <authorList>
            <person name="Saticioglu I.B."/>
            <person name="Duman M."/>
            <person name="Altun S."/>
        </authorList>
    </citation>
    <scope>NUCLEOTIDE SEQUENCE [LARGE SCALE GENOMIC DNA]</scope>
    <source>
        <strain evidence="1 2">F-392</strain>
    </source>
</reference>